<dbReference type="AlphaFoldDB" id="A0A1I1N076"/>
<keyword evidence="1" id="KW-0472">Membrane</keyword>
<feature type="transmembrane region" description="Helical" evidence="1">
    <location>
        <begin position="154"/>
        <end position="175"/>
    </location>
</feature>
<protein>
    <recommendedName>
        <fullName evidence="4">DoxX protein</fullName>
    </recommendedName>
</protein>
<sequence>MKLNEEDRIEIFENSISWIVVLAMFIYGFGKILQFEGASEVDKTVAELNGMELMWAFYGYSKSFAITLGIFEAVGGLLILIKRTRIIGCLFTSTILINVILQDIFFEIHLGALKAAIFYQVLILIILWLRREKIIEIIRILINSKKVEQSKSKYFIKFIIAFVIFVSLRILEYYVTIKW</sequence>
<feature type="transmembrane region" description="Helical" evidence="1">
    <location>
        <begin position="111"/>
        <end position="129"/>
    </location>
</feature>
<dbReference type="EMBL" id="FOKV01000011">
    <property type="protein sequence ID" value="SFC88233.1"/>
    <property type="molecule type" value="Genomic_DNA"/>
</dbReference>
<name>A0A1I1N076_9FLAO</name>
<evidence type="ECO:0008006" key="4">
    <source>
        <dbReference type="Google" id="ProtNLM"/>
    </source>
</evidence>
<evidence type="ECO:0000313" key="2">
    <source>
        <dbReference type="EMBL" id="SFC88233.1"/>
    </source>
</evidence>
<feature type="transmembrane region" description="Helical" evidence="1">
    <location>
        <begin position="53"/>
        <end position="79"/>
    </location>
</feature>
<keyword evidence="3" id="KW-1185">Reference proteome</keyword>
<keyword evidence="1" id="KW-1133">Transmembrane helix</keyword>
<dbReference type="RefSeq" id="WP_092544808.1">
    <property type="nucleotide sequence ID" value="NZ_FOKV01000011.1"/>
</dbReference>
<feature type="transmembrane region" description="Helical" evidence="1">
    <location>
        <begin position="12"/>
        <end position="33"/>
    </location>
</feature>
<keyword evidence="1" id="KW-0812">Transmembrane</keyword>
<organism evidence="2 3">
    <name type="scientific">Zunongwangia mangrovi</name>
    <dbReference type="NCBI Taxonomy" id="1334022"/>
    <lineage>
        <taxon>Bacteria</taxon>
        <taxon>Pseudomonadati</taxon>
        <taxon>Bacteroidota</taxon>
        <taxon>Flavobacteriia</taxon>
        <taxon>Flavobacteriales</taxon>
        <taxon>Flavobacteriaceae</taxon>
        <taxon>Zunongwangia</taxon>
    </lineage>
</organism>
<feature type="transmembrane region" description="Helical" evidence="1">
    <location>
        <begin position="86"/>
        <end position="105"/>
    </location>
</feature>
<evidence type="ECO:0000313" key="3">
    <source>
        <dbReference type="Proteomes" id="UP000199438"/>
    </source>
</evidence>
<dbReference type="OrthoDB" id="654744at2"/>
<proteinExistence type="predicted"/>
<gene>
    <name evidence="2" type="ORF">SAMN04487907_11127</name>
</gene>
<evidence type="ECO:0000256" key="1">
    <source>
        <dbReference type="SAM" id="Phobius"/>
    </source>
</evidence>
<dbReference type="Proteomes" id="UP000199438">
    <property type="component" value="Unassembled WGS sequence"/>
</dbReference>
<reference evidence="3" key="1">
    <citation type="submission" date="2016-10" db="EMBL/GenBank/DDBJ databases">
        <authorList>
            <person name="Varghese N."/>
            <person name="Submissions S."/>
        </authorList>
    </citation>
    <scope>NUCLEOTIDE SEQUENCE [LARGE SCALE GENOMIC DNA]</scope>
    <source>
        <strain evidence="3">DSM 24499</strain>
    </source>
</reference>
<accession>A0A1I1N076</accession>